<evidence type="ECO:0000259" key="4">
    <source>
        <dbReference type="PROSITE" id="PS01124"/>
    </source>
</evidence>
<feature type="domain" description="HTH araC/xylS-type" evidence="4">
    <location>
        <begin position="183"/>
        <end position="281"/>
    </location>
</feature>
<dbReference type="PANTHER" id="PTHR43280">
    <property type="entry name" value="ARAC-FAMILY TRANSCRIPTIONAL REGULATOR"/>
    <property type="match status" value="1"/>
</dbReference>
<dbReference type="PROSITE" id="PS01124">
    <property type="entry name" value="HTH_ARAC_FAMILY_2"/>
    <property type="match status" value="1"/>
</dbReference>
<dbReference type="InterPro" id="IPR018060">
    <property type="entry name" value="HTH_AraC"/>
</dbReference>
<dbReference type="InterPro" id="IPR018062">
    <property type="entry name" value="HTH_AraC-typ_CS"/>
</dbReference>
<evidence type="ECO:0000256" key="2">
    <source>
        <dbReference type="ARBA" id="ARBA00023125"/>
    </source>
</evidence>
<dbReference type="SUPFAM" id="SSF51215">
    <property type="entry name" value="Regulatory protein AraC"/>
    <property type="match status" value="1"/>
</dbReference>
<protein>
    <submittedName>
        <fullName evidence="5">AraC family transcriptional regulator</fullName>
    </submittedName>
</protein>
<dbReference type="OrthoDB" id="9807321at2"/>
<keyword evidence="3" id="KW-0804">Transcription</keyword>
<gene>
    <name evidence="5" type="ORF">DS745_22270</name>
</gene>
<proteinExistence type="predicted"/>
<dbReference type="CDD" id="cd00093">
    <property type="entry name" value="HTH_XRE"/>
    <property type="match status" value="1"/>
</dbReference>
<evidence type="ECO:0000256" key="1">
    <source>
        <dbReference type="ARBA" id="ARBA00023015"/>
    </source>
</evidence>
<dbReference type="GO" id="GO:0003700">
    <property type="term" value="F:DNA-binding transcription factor activity"/>
    <property type="evidence" value="ECO:0007669"/>
    <property type="project" value="InterPro"/>
</dbReference>
<dbReference type="PANTHER" id="PTHR43280:SF28">
    <property type="entry name" value="HTH-TYPE TRANSCRIPTIONAL ACTIVATOR RHAS"/>
    <property type="match status" value="1"/>
</dbReference>
<dbReference type="InterPro" id="IPR009057">
    <property type="entry name" value="Homeodomain-like_sf"/>
</dbReference>
<dbReference type="Pfam" id="PF12833">
    <property type="entry name" value="HTH_18"/>
    <property type="match status" value="1"/>
</dbReference>
<keyword evidence="2" id="KW-0238">DNA-binding</keyword>
<dbReference type="InterPro" id="IPR014710">
    <property type="entry name" value="RmlC-like_jellyroll"/>
</dbReference>
<sequence>MIVLCKNQRSLASKLNELTYSLLLAGYKVCPPSWSRGGAKPHHHSLWLVTKGAGEVVINGQKHELLPGKLVFYAPGMVCDKKTDHSDFLEFYFVRFTYSLAFEEKGKWHLKQSEEIDFPLQGVYTIKNISSAVLLLEKINALSKRRGAEVAFEQKLLFQQLLLAIIQDFHSQSLSGDTKQVIEASIDYMVNHYQTNMSLNDLAELAGLSKSHYSRLFRKYIGYSPIDYLTHLRIDRAKELLAHSDIRIKEVSQHVGYEDELYFSRTFKKIVGVSPTQFSDEQKQG</sequence>
<dbReference type="Gene3D" id="1.10.10.60">
    <property type="entry name" value="Homeodomain-like"/>
    <property type="match status" value="2"/>
</dbReference>
<dbReference type="SMART" id="SM00342">
    <property type="entry name" value="HTH_ARAC"/>
    <property type="match status" value="1"/>
</dbReference>
<dbReference type="InterPro" id="IPR001387">
    <property type="entry name" value="Cro/C1-type_HTH"/>
</dbReference>
<organism evidence="5 6">
    <name type="scientific">Anaerobacillus alkaliphilus</name>
    <dbReference type="NCBI Taxonomy" id="1548597"/>
    <lineage>
        <taxon>Bacteria</taxon>
        <taxon>Bacillati</taxon>
        <taxon>Bacillota</taxon>
        <taxon>Bacilli</taxon>
        <taxon>Bacillales</taxon>
        <taxon>Bacillaceae</taxon>
        <taxon>Anaerobacillus</taxon>
    </lineage>
</organism>
<dbReference type="EMBL" id="QOUX01000047">
    <property type="protein sequence ID" value="RXI96440.1"/>
    <property type="molecule type" value="Genomic_DNA"/>
</dbReference>
<dbReference type="GO" id="GO:0043565">
    <property type="term" value="F:sequence-specific DNA binding"/>
    <property type="evidence" value="ECO:0007669"/>
    <property type="project" value="InterPro"/>
</dbReference>
<dbReference type="PRINTS" id="PR00032">
    <property type="entry name" value="HTHARAC"/>
</dbReference>
<name>A0A4Q0VNK8_9BACI</name>
<dbReference type="InterPro" id="IPR003313">
    <property type="entry name" value="AraC-bd"/>
</dbReference>
<keyword evidence="6" id="KW-1185">Reference proteome</keyword>
<dbReference type="AlphaFoldDB" id="A0A4Q0VNK8"/>
<dbReference type="SUPFAM" id="SSF46689">
    <property type="entry name" value="Homeodomain-like"/>
    <property type="match status" value="2"/>
</dbReference>
<evidence type="ECO:0000313" key="6">
    <source>
        <dbReference type="Proteomes" id="UP000290649"/>
    </source>
</evidence>
<dbReference type="InterPro" id="IPR020449">
    <property type="entry name" value="Tscrpt_reg_AraC-type_HTH"/>
</dbReference>
<dbReference type="Gene3D" id="2.60.120.10">
    <property type="entry name" value="Jelly Rolls"/>
    <property type="match status" value="1"/>
</dbReference>
<evidence type="ECO:0000256" key="3">
    <source>
        <dbReference type="ARBA" id="ARBA00023163"/>
    </source>
</evidence>
<comment type="caution">
    <text evidence="5">The sequence shown here is derived from an EMBL/GenBank/DDBJ whole genome shotgun (WGS) entry which is preliminary data.</text>
</comment>
<keyword evidence="1" id="KW-0805">Transcription regulation</keyword>
<reference evidence="5 6" key="1">
    <citation type="journal article" date="2019" name="Int. J. Syst. Evol. Microbiol.">
        <title>Anaerobacillus alkaliphilus sp. nov., a novel alkaliphilic and moderately halophilic bacterium.</title>
        <authorList>
            <person name="Borsodi A.K."/>
            <person name="Aszalos J.M."/>
            <person name="Bihari P."/>
            <person name="Nagy I."/>
            <person name="Schumann P."/>
            <person name="Sproer C."/>
            <person name="Kovacs A.L."/>
            <person name="Boka K."/>
            <person name="Dobosy P."/>
            <person name="Ovari M."/>
            <person name="Szili-Kovacs T."/>
            <person name="Toth E."/>
        </authorList>
    </citation>
    <scope>NUCLEOTIDE SEQUENCE [LARGE SCALE GENOMIC DNA]</scope>
    <source>
        <strain evidence="5 6">B16-10</strain>
    </source>
</reference>
<dbReference type="InterPro" id="IPR037923">
    <property type="entry name" value="HTH-like"/>
</dbReference>
<dbReference type="Pfam" id="PF02311">
    <property type="entry name" value="AraC_binding"/>
    <property type="match status" value="1"/>
</dbReference>
<accession>A0A4Q0VNK8</accession>
<dbReference type="PROSITE" id="PS00041">
    <property type="entry name" value="HTH_ARAC_FAMILY_1"/>
    <property type="match status" value="1"/>
</dbReference>
<evidence type="ECO:0000313" key="5">
    <source>
        <dbReference type="EMBL" id="RXI96440.1"/>
    </source>
</evidence>
<dbReference type="Proteomes" id="UP000290649">
    <property type="component" value="Unassembled WGS sequence"/>
</dbReference>